<protein>
    <recommendedName>
        <fullName evidence="2">BON domain-containing protein</fullName>
    </recommendedName>
</protein>
<feature type="signal peptide" evidence="1">
    <location>
        <begin position="1"/>
        <end position="19"/>
    </location>
</feature>
<dbReference type="InterPro" id="IPR007055">
    <property type="entry name" value="BON_dom"/>
</dbReference>
<evidence type="ECO:0000313" key="3">
    <source>
        <dbReference type="EMBL" id="AKO66015.1"/>
    </source>
</evidence>
<name>A0A0H4J1U0_9PROT</name>
<evidence type="ECO:0000259" key="2">
    <source>
        <dbReference type="PROSITE" id="PS50914"/>
    </source>
</evidence>
<dbReference type="PANTHER" id="PTHR34606:SF4">
    <property type="entry name" value="OUTER MEMBRANE LIPOPROTEIN DOLP"/>
    <property type="match status" value="1"/>
</dbReference>
<dbReference type="PROSITE" id="PS50914">
    <property type="entry name" value="BON"/>
    <property type="match status" value="2"/>
</dbReference>
<dbReference type="PANTHER" id="PTHR34606">
    <property type="entry name" value="BON DOMAIN-CONTAINING PROTEIN"/>
    <property type="match status" value="1"/>
</dbReference>
<feature type="chain" id="PRO_5005206687" description="BON domain-containing protein" evidence="1">
    <location>
        <begin position="20"/>
        <end position="195"/>
    </location>
</feature>
<evidence type="ECO:0000313" key="4">
    <source>
        <dbReference type="Proteomes" id="UP000066549"/>
    </source>
</evidence>
<dbReference type="InterPro" id="IPR051686">
    <property type="entry name" value="Lipoprotein_DolP"/>
</dbReference>
<dbReference type="PROSITE" id="PS51257">
    <property type="entry name" value="PROKAR_LIPOPROTEIN"/>
    <property type="match status" value="1"/>
</dbReference>
<dbReference type="EMBL" id="CP011002">
    <property type="protein sequence ID" value="AKO66015.1"/>
    <property type="molecule type" value="Genomic_DNA"/>
</dbReference>
<feature type="domain" description="BON" evidence="2">
    <location>
        <begin position="120"/>
        <end position="190"/>
    </location>
</feature>
<accession>A0A0H4J1U0</accession>
<dbReference type="Proteomes" id="UP000066549">
    <property type="component" value="Chromosome"/>
</dbReference>
<proteinExistence type="predicted"/>
<keyword evidence="1" id="KW-0732">Signal</keyword>
<gene>
    <name evidence="3" type="ORF">VI33_04710</name>
</gene>
<organism evidence="3 4">
    <name type="scientific">Methylophilales bacterium MBRS-H7</name>
    <dbReference type="NCBI Taxonomy" id="1623450"/>
    <lineage>
        <taxon>Bacteria</taxon>
        <taxon>Pseudomonadati</taxon>
        <taxon>Pseudomonadota</taxon>
        <taxon>Betaproteobacteria</taxon>
        <taxon>Nitrosomonadales</taxon>
        <taxon>OM43 clade</taxon>
    </lineage>
</organism>
<reference evidence="3 4" key="1">
    <citation type="submission" date="2015-03" db="EMBL/GenBank/DDBJ databases">
        <title>Comparative analysis of the OM43 clade including a novel species from Red Sea uncovers genomic and metabolic diversity among marine methylotrophs.</title>
        <authorList>
            <person name="Jimenez-Infante F."/>
            <person name="Ngugi D.K."/>
            <person name="Vinu M."/>
            <person name="Alam I."/>
            <person name="Kamau A."/>
            <person name="Blom J."/>
            <person name="Bajic V.B."/>
            <person name="Stingl U."/>
        </authorList>
    </citation>
    <scope>NUCLEOTIDE SEQUENCE [LARGE SCALE GENOMIC DNA]</scope>
    <source>
        <strain evidence="3 4">MBRSH7</strain>
    </source>
</reference>
<keyword evidence="4" id="KW-1185">Reference proteome</keyword>
<evidence type="ECO:0000256" key="1">
    <source>
        <dbReference type="SAM" id="SignalP"/>
    </source>
</evidence>
<dbReference type="OrthoDB" id="5294487at2"/>
<dbReference type="Pfam" id="PF04972">
    <property type="entry name" value="BON"/>
    <property type="match status" value="2"/>
</dbReference>
<sequence>MPIKLLSIILIFFTLSACAPTAVLTVPASIADRRTTGAQVEDQTIEFKATYEFQQIDGNFSASATSYNQNVLLTGESESQELKDKVESSVAKIEGVKAIYNEILVTKPLALKDKVKSKAKDYGITTNVKARLFKEETKSNLSPMHIKVVTERQIVHLMGIVSDKEAEEAEKIAKTSKGVVKVKTYFEIDNHYKKN</sequence>
<feature type="domain" description="BON" evidence="2">
    <location>
        <begin position="41"/>
        <end position="107"/>
    </location>
</feature>
<dbReference type="AlphaFoldDB" id="A0A0H4J1U0"/>